<feature type="transmembrane region" description="Helical" evidence="1">
    <location>
        <begin position="7"/>
        <end position="26"/>
    </location>
</feature>
<accession>A0A1F7SKE5</accession>
<keyword evidence="1" id="KW-0812">Transmembrane</keyword>
<evidence type="ECO:0000313" key="3">
    <source>
        <dbReference type="Proteomes" id="UP000185874"/>
    </source>
</evidence>
<feature type="transmembrane region" description="Helical" evidence="1">
    <location>
        <begin position="94"/>
        <end position="113"/>
    </location>
</feature>
<keyword evidence="1" id="KW-1133">Transmembrane helix</keyword>
<evidence type="ECO:0000313" key="2">
    <source>
        <dbReference type="EMBL" id="OGL54250.1"/>
    </source>
</evidence>
<keyword evidence="1" id="KW-0472">Membrane</keyword>
<feature type="transmembrane region" description="Helical" evidence="1">
    <location>
        <begin position="32"/>
        <end position="57"/>
    </location>
</feature>
<evidence type="ECO:0000256" key="1">
    <source>
        <dbReference type="SAM" id="Phobius"/>
    </source>
</evidence>
<comment type="caution">
    <text evidence="2">The sequence shown here is derived from an EMBL/GenBank/DDBJ whole genome shotgun (WGS) entry which is preliminary data.</text>
</comment>
<dbReference type="AlphaFoldDB" id="A0A1F7SKE5"/>
<reference evidence="2 3" key="1">
    <citation type="journal article" date="2016" name="Nat. Commun.">
        <title>Thousands of microbial genomes shed light on interconnected biogeochemical processes in an aquifer system.</title>
        <authorList>
            <person name="Anantharaman K."/>
            <person name="Brown C.T."/>
            <person name="Hug L.A."/>
            <person name="Sharon I."/>
            <person name="Castelle C.J."/>
            <person name="Probst A.J."/>
            <person name="Thomas B.C."/>
            <person name="Singh A."/>
            <person name="Wilkins M.J."/>
            <person name="Karaoz U."/>
            <person name="Brodie E.L."/>
            <person name="Williams K.H."/>
            <person name="Hubbard S.S."/>
            <person name="Banfield J.F."/>
        </authorList>
    </citation>
    <scope>NUCLEOTIDE SEQUENCE [LARGE SCALE GENOMIC DNA]</scope>
</reference>
<protein>
    <submittedName>
        <fullName evidence="2">Uncharacterized protein</fullName>
    </submittedName>
</protein>
<gene>
    <name evidence="2" type="ORF">A3K55_01280</name>
</gene>
<dbReference type="EMBL" id="MGDJ01000005">
    <property type="protein sequence ID" value="OGL54250.1"/>
    <property type="molecule type" value="Genomic_DNA"/>
</dbReference>
<feature type="transmembrane region" description="Helical" evidence="1">
    <location>
        <begin position="164"/>
        <end position="183"/>
    </location>
</feature>
<proteinExistence type="predicted"/>
<feature type="transmembrane region" description="Helical" evidence="1">
    <location>
        <begin position="119"/>
        <end position="138"/>
    </location>
</feature>
<sequence length="187" mass="22029">MKQELKAHLLPLLIIFLITSLVWLIAKAPYYQFIFFFSGLILGAFLLDFDHLIYWLFLNPKTEEARLAAITLKHQDFRSLLKLLESTHKKHTNLIFHHFFFQITLALTSLFVFTSSDSVFVMAILMALNLHILVDEIVDYRSDKNHLRDWLFARETKQLPLKYLGLYITVFCILATFFFLILVQSQI</sequence>
<organism evidence="2 3">
    <name type="scientific">Candidatus Shapirobacteria bacterium RBG_13_44_7</name>
    <dbReference type="NCBI Taxonomy" id="1802149"/>
    <lineage>
        <taxon>Bacteria</taxon>
        <taxon>Candidatus Shapironibacteriota</taxon>
    </lineage>
</organism>
<name>A0A1F7SKE5_9BACT</name>
<dbReference type="Proteomes" id="UP000185874">
    <property type="component" value="Unassembled WGS sequence"/>
</dbReference>